<keyword evidence="4" id="KW-1003">Cell membrane</keyword>
<feature type="transmembrane region" description="Helical" evidence="12">
    <location>
        <begin position="31"/>
        <end position="51"/>
    </location>
</feature>
<evidence type="ECO:0000256" key="10">
    <source>
        <dbReference type="ARBA" id="ARBA00023065"/>
    </source>
</evidence>
<keyword evidence="15" id="KW-0282">Flagellum</keyword>
<keyword evidence="3" id="KW-0813">Transport</keyword>
<dbReference type="PANTHER" id="PTHR30433:SF3">
    <property type="entry name" value="MOTILITY PROTEIN A"/>
    <property type="match status" value="1"/>
</dbReference>
<protein>
    <submittedName>
        <fullName evidence="15">Flagellar motor stator protein MotA</fullName>
    </submittedName>
</protein>
<evidence type="ECO:0000256" key="11">
    <source>
        <dbReference type="ARBA" id="ARBA00023136"/>
    </source>
</evidence>
<gene>
    <name evidence="15" type="primary">motA</name>
    <name evidence="15" type="ORF">ACFSJF_11725</name>
</gene>
<evidence type="ECO:0000256" key="1">
    <source>
        <dbReference type="ARBA" id="ARBA00004651"/>
    </source>
</evidence>
<evidence type="ECO:0000256" key="8">
    <source>
        <dbReference type="ARBA" id="ARBA00022781"/>
    </source>
</evidence>
<feature type="domain" description="Motility protein A N-terminal" evidence="14">
    <location>
        <begin position="6"/>
        <end position="93"/>
    </location>
</feature>
<keyword evidence="10" id="KW-0406">Ion transport</keyword>
<dbReference type="InterPro" id="IPR046786">
    <property type="entry name" value="MotA_N"/>
</dbReference>
<evidence type="ECO:0000313" key="15">
    <source>
        <dbReference type="EMBL" id="MFD2044941.1"/>
    </source>
</evidence>
<evidence type="ECO:0000256" key="7">
    <source>
        <dbReference type="ARBA" id="ARBA00022779"/>
    </source>
</evidence>
<evidence type="ECO:0000256" key="5">
    <source>
        <dbReference type="ARBA" id="ARBA00022500"/>
    </source>
</evidence>
<accession>A0ABW4W1J9</accession>
<keyword evidence="15" id="KW-0966">Cell projection</keyword>
<keyword evidence="8" id="KW-0375">Hydrogen ion transport</keyword>
<evidence type="ECO:0000256" key="3">
    <source>
        <dbReference type="ARBA" id="ARBA00022448"/>
    </source>
</evidence>
<dbReference type="PANTHER" id="PTHR30433">
    <property type="entry name" value="CHEMOTAXIS PROTEIN MOTA"/>
    <property type="match status" value="1"/>
</dbReference>
<evidence type="ECO:0000256" key="9">
    <source>
        <dbReference type="ARBA" id="ARBA00022989"/>
    </source>
</evidence>
<dbReference type="NCBIfam" id="NF005997">
    <property type="entry name" value="PRK08124.1"/>
    <property type="match status" value="1"/>
</dbReference>
<dbReference type="EMBL" id="JBHUHQ010000016">
    <property type="protein sequence ID" value="MFD2044941.1"/>
    <property type="molecule type" value="Genomic_DNA"/>
</dbReference>
<proteinExistence type="inferred from homology"/>
<sequence>MDKTSIIGIFLGVFAIGVGMVMKGVPVSALINPAALLIIFIGTAASICIAFPMRTLKKLPAWFKIIFMEDKQTDIKELIHMFSDMADQTRKEGILMLEKQIGEMKDPFLVSGLQLAVDGQTPDFIRDVMMEKVDAMEKRHQEGSAVFTQAGTYAPTLGVLGAVVGLIAALGNMEDMEKLGHAISAAFIATLFGIFSGYVLWHPFANKLKRKSQHEVHIKEIIIEGIVSITNGDSPQIVKDKLGSYLSTKEKIAFEEEEAHA</sequence>
<organism evidence="15 16">
    <name type="scientific">Ornithinibacillus salinisoli</name>
    <dbReference type="NCBI Taxonomy" id="1848459"/>
    <lineage>
        <taxon>Bacteria</taxon>
        <taxon>Bacillati</taxon>
        <taxon>Bacillota</taxon>
        <taxon>Bacilli</taxon>
        <taxon>Bacillales</taxon>
        <taxon>Bacillaceae</taxon>
        <taxon>Ornithinibacillus</taxon>
    </lineage>
</organism>
<comment type="subcellular location">
    <subcellularLocation>
        <location evidence="1">Cell membrane</location>
        <topology evidence="1">Multi-pass membrane protein</topology>
    </subcellularLocation>
</comment>
<dbReference type="RefSeq" id="WP_377557542.1">
    <property type="nucleotide sequence ID" value="NZ_JBHUHQ010000016.1"/>
</dbReference>
<feature type="transmembrane region" description="Helical" evidence="12">
    <location>
        <begin position="146"/>
        <end position="170"/>
    </location>
</feature>
<feature type="transmembrane region" description="Helical" evidence="12">
    <location>
        <begin position="182"/>
        <end position="201"/>
    </location>
</feature>
<dbReference type="InterPro" id="IPR000540">
    <property type="entry name" value="Flag_MotA_CS"/>
</dbReference>
<keyword evidence="16" id="KW-1185">Reference proteome</keyword>
<dbReference type="PROSITE" id="PS01307">
    <property type="entry name" value="MOTA"/>
    <property type="match status" value="1"/>
</dbReference>
<reference evidence="16" key="1">
    <citation type="journal article" date="2019" name="Int. J. Syst. Evol. Microbiol.">
        <title>The Global Catalogue of Microorganisms (GCM) 10K type strain sequencing project: providing services to taxonomists for standard genome sequencing and annotation.</title>
        <authorList>
            <consortium name="The Broad Institute Genomics Platform"/>
            <consortium name="The Broad Institute Genome Sequencing Center for Infectious Disease"/>
            <person name="Wu L."/>
            <person name="Ma J."/>
        </authorList>
    </citation>
    <scope>NUCLEOTIDE SEQUENCE [LARGE SCALE GENOMIC DNA]</scope>
    <source>
        <strain evidence="16">R28</strain>
    </source>
</reference>
<dbReference type="Pfam" id="PF01618">
    <property type="entry name" value="MotA_ExbB"/>
    <property type="match status" value="1"/>
</dbReference>
<keyword evidence="11 12" id="KW-0472">Membrane</keyword>
<evidence type="ECO:0000259" key="13">
    <source>
        <dbReference type="Pfam" id="PF01618"/>
    </source>
</evidence>
<evidence type="ECO:0000256" key="12">
    <source>
        <dbReference type="SAM" id="Phobius"/>
    </source>
</evidence>
<comment type="similarity">
    <text evidence="2">Belongs to the MotA family.</text>
</comment>
<evidence type="ECO:0000256" key="2">
    <source>
        <dbReference type="ARBA" id="ARBA00008038"/>
    </source>
</evidence>
<name>A0ABW4W1J9_9BACI</name>
<evidence type="ECO:0000256" key="4">
    <source>
        <dbReference type="ARBA" id="ARBA00022475"/>
    </source>
</evidence>
<keyword evidence="7" id="KW-0283">Flagellar rotation</keyword>
<keyword evidence="15" id="KW-0969">Cilium</keyword>
<dbReference type="InterPro" id="IPR002898">
    <property type="entry name" value="MotA_ExbB_proton_chnl"/>
</dbReference>
<keyword evidence="9 12" id="KW-1133">Transmembrane helix</keyword>
<keyword evidence="6 12" id="KW-0812">Transmembrane</keyword>
<evidence type="ECO:0000313" key="16">
    <source>
        <dbReference type="Proteomes" id="UP001597383"/>
    </source>
</evidence>
<dbReference type="Proteomes" id="UP001597383">
    <property type="component" value="Unassembled WGS sequence"/>
</dbReference>
<dbReference type="Pfam" id="PF20560">
    <property type="entry name" value="MotA_N"/>
    <property type="match status" value="1"/>
</dbReference>
<comment type="caution">
    <text evidence="15">The sequence shown here is derived from an EMBL/GenBank/DDBJ whole genome shotgun (WGS) entry which is preliminary data.</text>
</comment>
<feature type="transmembrane region" description="Helical" evidence="12">
    <location>
        <begin position="7"/>
        <end position="25"/>
    </location>
</feature>
<keyword evidence="5" id="KW-0145">Chemotaxis</keyword>
<dbReference type="InterPro" id="IPR047055">
    <property type="entry name" value="MotA-like"/>
</dbReference>
<feature type="domain" description="MotA/TolQ/ExbB proton channel" evidence="13">
    <location>
        <begin position="103"/>
        <end position="219"/>
    </location>
</feature>
<evidence type="ECO:0000259" key="14">
    <source>
        <dbReference type="Pfam" id="PF20560"/>
    </source>
</evidence>
<evidence type="ECO:0000256" key="6">
    <source>
        <dbReference type="ARBA" id="ARBA00022692"/>
    </source>
</evidence>